<dbReference type="AlphaFoldDB" id="A0A165GDU0"/>
<dbReference type="EMBL" id="KV426050">
    <property type="protein sequence ID" value="KZV90371.1"/>
    <property type="molecule type" value="Genomic_DNA"/>
</dbReference>
<feature type="chain" id="PRO_5007858175" evidence="2">
    <location>
        <begin position="26"/>
        <end position="228"/>
    </location>
</feature>
<evidence type="ECO:0000313" key="3">
    <source>
        <dbReference type="EMBL" id="KZV90371.1"/>
    </source>
</evidence>
<gene>
    <name evidence="3" type="ORF">EXIGLDRAFT_770871</name>
</gene>
<dbReference type="InParanoid" id="A0A165GDU0"/>
<keyword evidence="2" id="KW-0732">Signal</keyword>
<sequence>MSVALGSRISTYALLLLVGGRATLQQETTSTIHTVWPNSTAWTLGDGSPLQWSDSSTTACGPFAQLDGTEMVLTFNGTDVTLQGYGIKPDNAPVFGLSAYLDDGNRLYFDVPNRDTIAGGCSTFATYRNLEPDKVHTLRINIDSSAILHYWMGPAENPLKGKEAFLAMEPTPDARVDDPEHGESESSRLREALDALAALQNEVQEMRKRDTLGVETLPDYEPHGVGRE</sequence>
<keyword evidence="4" id="KW-1185">Reference proteome</keyword>
<protein>
    <submittedName>
        <fullName evidence="3">Uncharacterized protein</fullName>
    </submittedName>
</protein>
<name>A0A165GDU0_EXIGL</name>
<feature type="region of interest" description="Disordered" evidence="1">
    <location>
        <begin position="207"/>
        <end position="228"/>
    </location>
</feature>
<proteinExistence type="predicted"/>
<evidence type="ECO:0000256" key="1">
    <source>
        <dbReference type="SAM" id="MobiDB-lite"/>
    </source>
</evidence>
<accession>A0A165GDU0</accession>
<reference evidence="3 4" key="1">
    <citation type="journal article" date="2016" name="Mol. Biol. Evol.">
        <title>Comparative Genomics of Early-Diverging Mushroom-Forming Fungi Provides Insights into the Origins of Lignocellulose Decay Capabilities.</title>
        <authorList>
            <person name="Nagy L.G."/>
            <person name="Riley R."/>
            <person name="Tritt A."/>
            <person name="Adam C."/>
            <person name="Daum C."/>
            <person name="Floudas D."/>
            <person name="Sun H."/>
            <person name="Yadav J.S."/>
            <person name="Pangilinan J."/>
            <person name="Larsson K.H."/>
            <person name="Matsuura K."/>
            <person name="Barry K."/>
            <person name="Labutti K."/>
            <person name="Kuo R."/>
            <person name="Ohm R.A."/>
            <person name="Bhattacharya S.S."/>
            <person name="Shirouzu T."/>
            <person name="Yoshinaga Y."/>
            <person name="Martin F.M."/>
            <person name="Grigoriev I.V."/>
            <person name="Hibbett D.S."/>
        </authorList>
    </citation>
    <scope>NUCLEOTIDE SEQUENCE [LARGE SCALE GENOMIC DNA]</scope>
    <source>
        <strain evidence="3 4">HHB12029</strain>
    </source>
</reference>
<feature type="signal peptide" evidence="2">
    <location>
        <begin position="1"/>
        <end position="25"/>
    </location>
</feature>
<organism evidence="3 4">
    <name type="scientific">Exidia glandulosa HHB12029</name>
    <dbReference type="NCBI Taxonomy" id="1314781"/>
    <lineage>
        <taxon>Eukaryota</taxon>
        <taxon>Fungi</taxon>
        <taxon>Dikarya</taxon>
        <taxon>Basidiomycota</taxon>
        <taxon>Agaricomycotina</taxon>
        <taxon>Agaricomycetes</taxon>
        <taxon>Auriculariales</taxon>
        <taxon>Exidiaceae</taxon>
        <taxon>Exidia</taxon>
    </lineage>
</organism>
<evidence type="ECO:0000256" key="2">
    <source>
        <dbReference type="SAM" id="SignalP"/>
    </source>
</evidence>
<evidence type="ECO:0000313" key="4">
    <source>
        <dbReference type="Proteomes" id="UP000077266"/>
    </source>
</evidence>
<dbReference type="Proteomes" id="UP000077266">
    <property type="component" value="Unassembled WGS sequence"/>
</dbReference>